<keyword evidence="2" id="KW-1185">Reference proteome</keyword>
<evidence type="ECO:0000313" key="1">
    <source>
        <dbReference type="EMBL" id="KAI4388167.1"/>
    </source>
</evidence>
<reference evidence="2" key="1">
    <citation type="journal article" date="2023" name="Front. Plant Sci.">
        <title>Chromosomal-level genome assembly of Melastoma candidum provides insights into trichome evolution.</title>
        <authorList>
            <person name="Zhong Y."/>
            <person name="Wu W."/>
            <person name="Sun C."/>
            <person name="Zou P."/>
            <person name="Liu Y."/>
            <person name="Dai S."/>
            <person name="Zhou R."/>
        </authorList>
    </citation>
    <scope>NUCLEOTIDE SEQUENCE [LARGE SCALE GENOMIC DNA]</scope>
</reference>
<proteinExistence type="predicted"/>
<protein>
    <submittedName>
        <fullName evidence="1">Uncharacterized protein</fullName>
    </submittedName>
</protein>
<sequence>MIVRRHMEIKAVGVFVLIVSLIFTLYVACLEEGNVLERGRLEEAKDGMNRNLGIGENMVELLWIHCRAEVIRSKEIVEYLGPCSSATPLDDSSGCYSDSESLSDENIWQFLDFLHPQLKSCLVDCLRKSSKSFSISGEEGTTKSWHSIVSSRLGSGSVSNRRYLAGNSGEAAAPAPTPGLGSPSLSPAAEFWPQPPASSASNPGDPSPLVPAASPVQISFPPETTLPADNGNTAKSQNSSSSTSNKGTHRTTVVVAVVITAAVTFVLTALLFICYRRTCQPGHAGRNDDSPLLNISLSDYSAGSQYKSYYGSPINEIKPGQESLYNGFVDKEKISSLGGCYKMEPDGSSSLANKTSVGVHGRVSKFSVQAVDSNVSWQMPPLPLRPPPGRVSSHVGVLKPPPGRASTLPPEPPAPPKPSSGMGPSPPPPPPSSKPPDVSAGPKAPAPPPPPMPSGKLPPPSGHGGVRPGASPPPPPKIGGGPPRAPLAPGGPKPLQPVLVGQKASNGDEAEGEGEAPKAKLKPFFWDKVLANPEHSMVWHQIKSGSFQFNEEMIESLFGYAAADKNKTEKKNDSSSQDPSSQLHQIIDPKKAQNLAILLRALNVTIDEVRDALHEGNEMPTEFLQNLLKMAPTADEELKLRLYTGEPSRLGPADRFLKALVDIPFAFKRIEALLFMCTLQEEVTIAKESFATLEVACEELRNSRLFLKLLEAVLKTGNRMNTGTFRGGAQAFKLDTLLKLSDVKGTDGKTTLLHFVVQEIIRSEGVRAARVARESQSSSTMMSEDLHSDVPNDSKEYYYQNLGLQVVSGLGLELKNVKKAASVDGDSLTGSVDKLGQWLSKTRQFLDSEMKNSEEESGFHQALKNFVQNAEVDLTWLLEEEKRIGALVKSTGNYFHGNAGKDEGLRLFVIVRDFLNMLDKVCKEVKDSSRKPARTQKKEDLTSQSSMPNTHQPPSPDIRQQHLFPAIVERQVRGSGSSSSSEDEK</sequence>
<dbReference type="Proteomes" id="UP001057402">
    <property type="component" value="Chromosome 1"/>
</dbReference>
<evidence type="ECO:0000313" key="2">
    <source>
        <dbReference type="Proteomes" id="UP001057402"/>
    </source>
</evidence>
<organism evidence="1 2">
    <name type="scientific">Melastoma candidum</name>
    <dbReference type="NCBI Taxonomy" id="119954"/>
    <lineage>
        <taxon>Eukaryota</taxon>
        <taxon>Viridiplantae</taxon>
        <taxon>Streptophyta</taxon>
        <taxon>Embryophyta</taxon>
        <taxon>Tracheophyta</taxon>
        <taxon>Spermatophyta</taxon>
        <taxon>Magnoliopsida</taxon>
        <taxon>eudicotyledons</taxon>
        <taxon>Gunneridae</taxon>
        <taxon>Pentapetalae</taxon>
        <taxon>rosids</taxon>
        <taxon>malvids</taxon>
        <taxon>Myrtales</taxon>
        <taxon>Melastomataceae</taxon>
        <taxon>Melastomatoideae</taxon>
        <taxon>Melastomateae</taxon>
        <taxon>Melastoma</taxon>
    </lineage>
</organism>
<dbReference type="EMBL" id="CM042880">
    <property type="protein sequence ID" value="KAI4388167.1"/>
    <property type="molecule type" value="Genomic_DNA"/>
</dbReference>
<accession>A0ACB9SAB0</accession>
<comment type="caution">
    <text evidence="1">The sequence shown here is derived from an EMBL/GenBank/DDBJ whole genome shotgun (WGS) entry which is preliminary data.</text>
</comment>
<gene>
    <name evidence="1" type="ORF">MLD38_000522</name>
</gene>
<name>A0ACB9SAB0_9MYRT</name>